<dbReference type="InterPro" id="IPR045192">
    <property type="entry name" value="AP180-like"/>
</dbReference>
<keyword evidence="8" id="KW-0968">Cytoplasmic vesicle</keyword>
<evidence type="ECO:0000256" key="7">
    <source>
        <dbReference type="ARBA" id="ARBA00023176"/>
    </source>
</evidence>
<keyword evidence="7" id="KW-0168">Coated pit</keyword>
<keyword evidence="6 9" id="KW-0472">Membrane</keyword>
<dbReference type="InterPro" id="IPR013809">
    <property type="entry name" value="ENTH"/>
</dbReference>
<dbReference type="FunFam" id="1.25.40.90:FF:000027">
    <property type="entry name" value="Putative clathrin assembly protein"/>
    <property type="match status" value="1"/>
</dbReference>
<accession>A0A6J1FP82</accession>
<dbReference type="GO" id="GO:0005546">
    <property type="term" value="F:phosphatidylinositol-4,5-bisphosphate binding"/>
    <property type="evidence" value="ECO:0007669"/>
    <property type="project" value="TreeGrafter"/>
</dbReference>
<evidence type="ECO:0000259" key="10">
    <source>
        <dbReference type="PROSITE" id="PS50942"/>
    </source>
</evidence>
<name>A0A6J1FP82_CUCMO</name>
<evidence type="ECO:0000256" key="6">
    <source>
        <dbReference type="ARBA" id="ARBA00023136"/>
    </source>
</evidence>
<dbReference type="GO" id="GO:0006900">
    <property type="term" value="P:vesicle budding from membrane"/>
    <property type="evidence" value="ECO:0007669"/>
    <property type="project" value="TreeGrafter"/>
</dbReference>
<keyword evidence="5" id="KW-0333">Golgi apparatus</keyword>
<dbReference type="GO" id="GO:0030136">
    <property type="term" value="C:clathrin-coated vesicle"/>
    <property type="evidence" value="ECO:0007669"/>
    <property type="project" value="UniProtKB-SubCell"/>
</dbReference>
<dbReference type="AlphaFoldDB" id="A0A6J1FP82"/>
<dbReference type="GO" id="GO:0005545">
    <property type="term" value="F:1-phosphatidylinositol binding"/>
    <property type="evidence" value="ECO:0007669"/>
    <property type="project" value="InterPro"/>
</dbReference>
<dbReference type="GO" id="GO:0032050">
    <property type="term" value="F:clathrin heavy chain binding"/>
    <property type="evidence" value="ECO:0007669"/>
    <property type="project" value="TreeGrafter"/>
</dbReference>
<evidence type="ECO:0000313" key="12">
    <source>
        <dbReference type="RefSeq" id="XP_022942571.1"/>
    </source>
</evidence>
<evidence type="ECO:0000256" key="2">
    <source>
        <dbReference type="ARBA" id="ARBA00004555"/>
    </source>
</evidence>
<evidence type="ECO:0000313" key="11">
    <source>
        <dbReference type="Proteomes" id="UP000504609"/>
    </source>
</evidence>
<dbReference type="InterPro" id="IPR011417">
    <property type="entry name" value="ANTH_dom"/>
</dbReference>
<evidence type="ECO:0000256" key="5">
    <source>
        <dbReference type="ARBA" id="ARBA00023034"/>
    </source>
</evidence>
<evidence type="ECO:0000256" key="4">
    <source>
        <dbReference type="ARBA" id="ARBA00022583"/>
    </source>
</evidence>
<dbReference type="GO" id="GO:0005794">
    <property type="term" value="C:Golgi apparatus"/>
    <property type="evidence" value="ECO:0007669"/>
    <property type="project" value="UniProtKB-SubCell"/>
</dbReference>
<keyword evidence="11" id="KW-1185">Reference proteome</keyword>
<dbReference type="GeneID" id="111447571"/>
<dbReference type="InterPro" id="IPR014712">
    <property type="entry name" value="ANTH_dom_sf"/>
</dbReference>
<dbReference type="SUPFAM" id="SSF89009">
    <property type="entry name" value="GAT-like domain"/>
    <property type="match status" value="1"/>
</dbReference>
<dbReference type="RefSeq" id="XP_022942571.1">
    <property type="nucleotide sequence ID" value="XM_023086803.1"/>
</dbReference>
<evidence type="ECO:0000256" key="1">
    <source>
        <dbReference type="ARBA" id="ARBA00004132"/>
    </source>
</evidence>
<reference evidence="12" key="1">
    <citation type="submission" date="2025-08" db="UniProtKB">
        <authorList>
            <consortium name="RefSeq"/>
        </authorList>
    </citation>
    <scope>IDENTIFICATION</scope>
    <source>
        <tissue evidence="12">Young leaves</tissue>
    </source>
</reference>
<protein>
    <submittedName>
        <fullName evidence="12">Clathrin assembly protein At1g25240</fullName>
    </submittedName>
</protein>
<dbReference type="Proteomes" id="UP000504609">
    <property type="component" value="Unplaced"/>
</dbReference>
<dbReference type="PROSITE" id="PS50942">
    <property type="entry name" value="ENTH"/>
    <property type="match status" value="1"/>
</dbReference>
<dbReference type="InterPro" id="IPR048050">
    <property type="entry name" value="ANTH_N_plant"/>
</dbReference>
<comment type="caution">
    <text evidence="9">Lacks conserved residue(s) required for the propagation of feature annotation.</text>
</comment>
<dbReference type="GO" id="GO:0072583">
    <property type="term" value="P:clathrin-dependent endocytosis"/>
    <property type="evidence" value="ECO:0007669"/>
    <property type="project" value="InterPro"/>
</dbReference>
<dbReference type="GO" id="GO:0005905">
    <property type="term" value="C:clathrin-coated pit"/>
    <property type="evidence" value="ECO:0007669"/>
    <property type="project" value="UniProtKB-SubCell"/>
</dbReference>
<evidence type="ECO:0000256" key="3">
    <source>
        <dbReference type="ARBA" id="ARBA00004600"/>
    </source>
</evidence>
<feature type="transmembrane region" description="Helical" evidence="9">
    <location>
        <begin position="85"/>
        <end position="105"/>
    </location>
</feature>
<gene>
    <name evidence="12" type="primary">LOC111447571</name>
</gene>
<dbReference type="Gene3D" id="1.25.40.90">
    <property type="match status" value="1"/>
</dbReference>
<dbReference type="GO" id="GO:0000149">
    <property type="term" value="F:SNARE binding"/>
    <property type="evidence" value="ECO:0007669"/>
    <property type="project" value="TreeGrafter"/>
</dbReference>
<dbReference type="Gene3D" id="1.20.58.150">
    <property type="entry name" value="ANTH domain"/>
    <property type="match status" value="1"/>
</dbReference>
<dbReference type="KEGG" id="cmos:111447571"/>
<dbReference type="PANTHER" id="PTHR22951">
    <property type="entry name" value="CLATHRIN ASSEMBLY PROTEIN"/>
    <property type="match status" value="1"/>
</dbReference>
<keyword evidence="9" id="KW-1133">Transmembrane helix</keyword>
<keyword evidence="4" id="KW-0254">Endocytosis</keyword>
<dbReference type="InterPro" id="IPR008942">
    <property type="entry name" value="ENTH_VHS"/>
</dbReference>
<feature type="domain" description="ENTH" evidence="10">
    <location>
        <begin position="26"/>
        <end position="157"/>
    </location>
</feature>
<dbReference type="PANTHER" id="PTHR22951:SF19">
    <property type="entry name" value="OS08G0467300 PROTEIN"/>
    <property type="match status" value="1"/>
</dbReference>
<proteinExistence type="predicted"/>
<comment type="subcellular location">
    <subcellularLocation>
        <location evidence="1">Cytoplasmic vesicle</location>
        <location evidence="1">Clathrin-coated vesicle</location>
    </subcellularLocation>
    <subcellularLocation>
        <location evidence="2">Golgi apparatus</location>
    </subcellularLocation>
    <subcellularLocation>
        <location evidence="3">Membrane</location>
        <location evidence="3">Clathrin-coated pit</location>
    </subcellularLocation>
</comment>
<dbReference type="SMART" id="SM00273">
    <property type="entry name" value="ENTH"/>
    <property type="match status" value="1"/>
</dbReference>
<dbReference type="GO" id="GO:0048268">
    <property type="term" value="P:clathrin coat assembly"/>
    <property type="evidence" value="ECO:0007669"/>
    <property type="project" value="InterPro"/>
</dbReference>
<sequence>MMKLWRRTAGAIKDRNSIWLATLSPRTPYRHPDLEAAIIRATSHDGAKIDYTNARRVFQWIRTSPVYLKPLALGLSSRMEKTRSWVVALKGLMLIHGVFCCQIPSVQRMGRLPFDLSAFEDAHSNSSKTWGYNAFVRSYYAYLDQKSSLISSEAKNAKKGLKPLLLDELIKLQTWQSMLDMLLQVRPLDEDMKGGLVLEAMNNLIFEIFDVYSQICNGIAQVLLNIYETPAKPEASLALQVVKKAATHVEDLTQYFEICREMGVLNASQTLKLEKIPEEDIKDLEKIINGSVNFNGKDNGGEMRSELGNGSKRGLKTVITDKWERFDADCCSSTTLQAPFASCSSSHLSLVSKPVHKQDLPDLITF</sequence>
<organism evidence="11 12">
    <name type="scientific">Cucurbita moschata</name>
    <name type="common">Winter crookneck squash</name>
    <name type="synonym">Cucurbita pepo var. moschata</name>
    <dbReference type="NCBI Taxonomy" id="3662"/>
    <lineage>
        <taxon>Eukaryota</taxon>
        <taxon>Viridiplantae</taxon>
        <taxon>Streptophyta</taxon>
        <taxon>Embryophyta</taxon>
        <taxon>Tracheophyta</taxon>
        <taxon>Spermatophyta</taxon>
        <taxon>Magnoliopsida</taxon>
        <taxon>eudicotyledons</taxon>
        <taxon>Gunneridae</taxon>
        <taxon>Pentapetalae</taxon>
        <taxon>rosids</taxon>
        <taxon>fabids</taxon>
        <taxon>Cucurbitales</taxon>
        <taxon>Cucurbitaceae</taxon>
        <taxon>Cucurbiteae</taxon>
        <taxon>Cucurbita</taxon>
    </lineage>
</organism>
<keyword evidence="9" id="KW-0812">Transmembrane</keyword>
<evidence type="ECO:0000256" key="9">
    <source>
        <dbReference type="PROSITE-ProRule" id="PRU00243"/>
    </source>
</evidence>
<dbReference type="SUPFAM" id="SSF48464">
    <property type="entry name" value="ENTH/VHS domain"/>
    <property type="match status" value="1"/>
</dbReference>
<dbReference type="CDD" id="cd16987">
    <property type="entry name" value="ANTH_N_AP180_plant"/>
    <property type="match status" value="1"/>
</dbReference>
<dbReference type="Pfam" id="PF07651">
    <property type="entry name" value="ANTH"/>
    <property type="match status" value="1"/>
</dbReference>
<evidence type="ECO:0000256" key="8">
    <source>
        <dbReference type="ARBA" id="ARBA00023329"/>
    </source>
</evidence>